<comment type="caution">
    <text evidence="3">The sequence shown here is derived from an EMBL/GenBank/DDBJ whole genome shotgun (WGS) entry which is preliminary data.</text>
</comment>
<evidence type="ECO:0000313" key="3">
    <source>
        <dbReference type="EMBL" id="RVW61054.1"/>
    </source>
</evidence>
<evidence type="ECO:0000256" key="1">
    <source>
        <dbReference type="SAM" id="MobiDB-lite"/>
    </source>
</evidence>
<dbReference type="AlphaFoldDB" id="A0A438FM39"/>
<name>A0A438FM39_VITVI</name>
<feature type="domain" description="Retrotransposon gag" evidence="2">
    <location>
        <begin position="353"/>
        <end position="443"/>
    </location>
</feature>
<accession>A0A438FM39</accession>
<gene>
    <name evidence="3" type="ORF">CK203_045842</name>
</gene>
<sequence length="673" mass="75247">MHPHRSLCTLVDYRALRVLRGFTIGNPLGCRGSACVDAMSTLHGSAPSFLRRAEGCVPLEDPSSRTSSLHVGASEGLQSLFSYSSDPVFPLFSLQLRVLGDRAFVLISWLGTPLHFVVTHSILWDMFIDHLFTLKVKGTFLHPYFFERFALITLLFFSYGARVEGSQFRSQLSLESPSWRRVGGRLIRADSYPSSDSSVEMSDELASTLASIQEFMAGVSRRLDQIESSRQDPHPAGMVTDETIPHASQTAQTRPPGVSLVPPPMVHTIEDTRLAEQEAKVERLESMMRQIRLQDGGLTWDDRDGIPAASLPAKFRMPDIERYSGIGCPKIHLRLYSTVMRAHGIDDAQLVALFPMSLSGAAQRWFASVEPSRLRTWEDVAHEFLTQFAFSADIDVSRRELEATRQRPEESISSFVTRWRAKVAGMVDRPKEQDQIDMVLRNLQPRFARRLVGIPFQDLRSLVQAAFSVEEAIARGLWTDTTSSPDSKGKKLIGPLGRSGEVGAISYQHRRPAHHSAYRPPTVRVPFSLPQYQYQPDYVQEPYIAHTSMQPRPPHPRAATHPPPRPYAQRAARQFTPLGMTLTRAFEKLRDAGVIVPLAPRPLPHPIPPHFRSHEHCLYHQIPGHDTERCSALHHAIQDLIDSGLVDLAGPNVTTNPLPTHSTHAVPPPPGLQ</sequence>
<feature type="region of interest" description="Disordered" evidence="1">
    <location>
        <begin position="547"/>
        <end position="566"/>
    </location>
</feature>
<feature type="compositionally biased region" description="Polar residues" evidence="1">
    <location>
        <begin position="652"/>
        <end position="663"/>
    </location>
</feature>
<feature type="region of interest" description="Disordered" evidence="1">
    <location>
        <begin position="652"/>
        <end position="673"/>
    </location>
</feature>
<dbReference type="PANTHER" id="PTHR33223">
    <property type="entry name" value="CCHC-TYPE DOMAIN-CONTAINING PROTEIN"/>
    <property type="match status" value="1"/>
</dbReference>
<dbReference type="InterPro" id="IPR005162">
    <property type="entry name" value="Retrotrans_gag_dom"/>
</dbReference>
<dbReference type="EMBL" id="QGNW01000843">
    <property type="protein sequence ID" value="RVW61054.1"/>
    <property type="molecule type" value="Genomic_DNA"/>
</dbReference>
<dbReference type="PANTHER" id="PTHR33223:SF8">
    <property type="entry name" value="OS04G0172440 PROTEIN"/>
    <property type="match status" value="1"/>
</dbReference>
<organism evidence="3 4">
    <name type="scientific">Vitis vinifera</name>
    <name type="common">Grape</name>
    <dbReference type="NCBI Taxonomy" id="29760"/>
    <lineage>
        <taxon>Eukaryota</taxon>
        <taxon>Viridiplantae</taxon>
        <taxon>Streptophyta</taxon>
        <taxon>Embryophyta</taxon>
        <taxon>Tracheophyta</taxon>
        <taxon>Spermatophyta</taxon>
        <taxon>Magnoliopsida</taxon>
        <taxon>eudicotyledons</taxon>
        <taxon>Gunneridae</taxon>
        <taxon>Pentapetalae</taxon>
        <taxon>rosids</taxon>
        <taxon>Vitales</taxon>
        <taxon>Vitaceae</taxon>
        <taxon>Viteae</taxon>
        <taxon>Vitis</taxon>
    </lineage>
</organism>
<dbReference type="Proteomes" id="UP000288805">
    <property type="component" value="Unassembled WGS sequence"/>
</dbReference>
<dbReference type="Pfam" id="PF03732">
    <property type="entry name" value="Retrotrans_gag"/>
    <property type="match status" value="1"/>
</dbReference>
<evidence type="ECO:0000313" key="4">
    <source>
        <dbReference type="Proteomes" id="UP000288805"/>
    </source>
</evidence>
<proteinExistence type="predicted"/>
<reference evidence="3 4" key="1">
    <citation type="journal article" date="2018" name="PLoS Genet.">
        <title>Population sequencing reveals clonal diversity and ancestral inbreeding in the grapevine cultivar Chardonnay.</title>
        <authorList>
            <person name="Roach M.J."/>
            <person name="Johnson D.L."/>
            <person name="Bohlmann J."/>
            <person name="van Vuuren H.J."/>
            <person name="Jones S.J."/>
            <person name="Pretorius I.S."/>
            <person name="Schmidt S.A."/>
            <person name="Borneman A.R."/>
        </authorList>
    </citation>
    <scope>NUCLEOTIDE SEQUENCE [LARGE SCALE GENOMIC DNA]</scope>
    <source>
        <strain evidence="4">cv. Chardonnay</strain>
        <tissue evidence="3">Leaf</tissue>
    </source>
</reference>
<protein>
    <recommendedName>
        <fullName evidence="2">Retrotransposon gag domain-containing protein</fullName>
    </recommendedName>
</protein>
<evidence type="ECO:0000259" key="2">
    <source>
        <dbReference type="Pfam" id="PF03732"/>
    </source>
</evidence>